<dbReference type="AlphaFoldDB" id="B5HVZ8"/>
<dbReference type="EMBL" id="CM000951">
    <property type="protein sequence ID" value="EDY57003.1"/>
    <property type="molecule type" value="Genomic_DNA"/>
</dbReference>
<protein>
    <submittedName>
        <fullName evidence="2">Uncharacterized protein</fullName>
    </submittedName>
</protein>
<proteinExistence type="predicted"/>
<evidence type="ECO:0000313" key="2">
    <source>
        <dbReference type="EMBL" id="EDY57003.1"/>
    </source>
</evidence>
<gene>
    <name evidence="2" type="ORF">SSEG_09236</name>
</gene>
<evidence type="ECO:0000313" key="3">
    <source>
        <dbReference type="Proteomes" id="UP000002785"/>
    </source>
</evidence>
<dbReference type="HOGENOM" id="CLU_2792397_0_0_11"/>
<evidence type="ECO:0000256" key="1">
    <source>
        <dbReference type="SAM" id="MobiDB-lite"/>
    </source>
</evidence>
<organism evidence="2 3">
    <name type="scientific">Streptomyces sviceus (strain ATCC 29083 / DSM 924 / JCM 4929 / NBRC 13980 / NCIMB 11184 / NRRL 5439 / UC 5370)</name>
    <dbReference type="NCBI Taxonomy" id="463191"/>
    <lineage>
        <taxon>Bacteria</taxon>
        <taxon>Bacillati</taxon>
        <taxon>Actinomycetota</taxon>
        <taxon>Actinomycetes</taxon>
        <taxon>Kitasatosporales</taxon>
        <taxon>Streptomycetaceae</taxon>
        <taxon>Streptomyces</taxon>
    </lineage>
</organism>
<sequence length="68" mass="7615">MEAALEQLRRATTEPLGDHFGTFLNDVLHALPTTADLPPDELRAESGPLATDRETPANRARWRQAYDK</sequence>
<name>B5HVZ8_STRX2</name>
<accession>B5HVZ8</accession>
<reference evidence="2" key="1">
    <citation type="submission" date="2009-10" db="EMBL/GenBank/DDBJ databases">
        <title>The genome sequence of Streptomyces sviceus strain ATCC 29083.</title>
        <authorList>
            <consortium name="The Broad Institute Genome Sequencing Platform"/>
            <consortium name="Broad Institute Microbial Sequencing Center"/>
            <person name="Fischbach M."/>
            <person name="Godfrey P."/>
            <person name="Ward D."/>
            <person name="Young S."/>
            <person name="Zeng Q."/>
            <person name="Koehrsen M."/>
            <person name="Alvarado L."/>
            <person name="Berlin A.M."/>
            <person name="Bochicchio J."/>
            <person name="Borenstein D."/>
            <person name="Chapman S.B."/>
            <person name="Chen Z."/>
            <person name="Engels R."/>
            <person name="Freedman E."/>
            <person name="Gellesch M."/>
            <person name="Goldberg J."/>
            <person name="Griggs A."/>
            <person name="Gujja S."/>
            <person name="Heilman E.R."/>
            <person name="Heiman D.I."/>
            <person name="Hepburn T.A."/>
            <person name="Howarth C."/>
            <person name="Jen D."/>
            <person name="Larson L."/>
            <person name="Lewis B."/>
            <person name="Mehta T."/>
            <person name="Park D."/>
            <person name="Pearson M."/>
            <person name="Richards J."/>
            <person name="Roberts A."/>
            <person name="Saif S."/>
            <person name="Shea T.D."/>
            <person name="Shenoy N."/>
            <person name="Sisk P."/>
            <person name="Stolte C."/>
            <person name="Sykes S.N."/>
            <person name="Thomson T."/>
            <person name="Walk T."/>
            <person name="White J."/>
            <person name="Yandava C."/>
            <person name="Straight P."/>
            <person name="Clardy J."/>
            <person name="Hung D."/>
            <person name="Kolter R."/>
            <person name="Mekalanos J."/>
            <person name="Walker S."/>
            <person name="Walsh C.T."/>
            <person name="Wieland-Brown L.C."/>
            <person name="Haas B."/>
            <person name="Nusbaum C."/>
            <person name="Birren B."/>
        </authorList>
    </citation>
    <scope>NUCLEOTIDE SEQUENCE [LARGE SCALE GENOMIC DNA]</scope>
    <source>
        <strain evidence="2">ATCC 29083</strain>
    </source>
</reference>
<keyword evidence="3" id="KW-1185">Reference proteome</keyword>
<feature type="region of interest" description="Disordered" evidence="1">
    <location>
        <begin position="33"/>
        <end position="68"/>
    </location>
</feature>
<dbReference type="Proteomes" id="UP000002785">
    <property type="component" value="Chromosome"/>
</dbReference>